<evidence type="ECO:0000313" key="1">
    <source>
        <dbReference type="EMBL" id="SJM91966.1"/>
    </source>
</evidence>
<protein>
    <submittedName>
        <fullName evidence="1">Uncharacterized protein</fullName>
    </submittedName>
</protein>
<sequence>MNYRIHPSKLHQALICEITEQTIIFLKTIQVKHKFNACTNTAL</sequence>
<accession>A0A1R4H707</accession>
<reference evidence="2" key="1">
    <citation type="submission" date="2017-02" db="EMBL/GenBank/DDBJ databases">
        <authorList>
            <person name="Daims H."/>
        </authorList>
    </citation>
    <scope>NUCLEOTIDE SEQUENCE [LARGE SCALE GENOMIC DNA]</scope>
</reference>
<dbReference type="EMBL" id="FUKJ01000165">
    <property type="protein sequence ID" value="SJM91966.1"/>
    <property type="molecule type" value="Genomic_DNA"/>
</dbReference>
<dbReference type="AlphaFoldDB" id="A0A1R4H707"/>
<name>A0A1R4H707_9GAMM</name>
<organism evidence="1 2">
    <name type="scientific">Crenothrix polyspora</name>
    <dbReference type="NCBI Taxonomy" id="360316"/>
    <lineage>
        <taxon>Bacteria</taxon>
        <taxon>Pseudomonadati</taxon>
        <taxon>Pseudomonadota</taxon>
        <taxon>Gammaproteobacteria</taxon>
        <taxon>Methylococcales</taxon>
        <taxon>Crenotrichaceae</taxon>
        <taxon>Crenothrix</taxon>
    </lineage>
</organism>
<keyword evidence="2" id="KW-1185">Reference proteome</keyword>
<evidence type="ECO:0000313" key="2">
    <source>
        <dbReference type="Proteomes" id="UP000195442"/>
    </source>
</evidence>
<dbReference type="Proteomes" id="UP000195442">
    <property type="component" value="Unassembled WGS sequence"/>
</dbReference>
<proteinExistence type="predicted"/>
<gene>
    <name evidence="1" type="ORF">CRENPOLYSF2_2470001</name>
</gene>